<dbReference type="AlphaFoldDB" id="A0A0R3TGK6"/>
<protein>
    <submittedName>
        <fullName evidence="3">WD_REPEATS_REGION domain-containing protein</fullName>
    </submittedName>
</protein>
<proteinExistence type="predicted"/>
<accession>A0A0R3TGK6</accession>
<evidence type="ECO:0000313" key="2">
    <source>
        <dbReference type="Proteomes" id="UP000278807"/>
    </source>
</evidence>
<dbReference type="PANTHER" id="PTHR13743:SF162">
    <property type="entry name" value="NEUROBEACHIN"/>
    <property type="match status" value="1"/>
</dbReference>
<sequence>MDPSVRLSANNFVVTADGRGIVACGYCDYSFRIFAVSSGQCMQSVVGGHQDVVTCLGHSESNATGHCYLASGGRDGLVCLWILNTKTLALFSESSELGLVFSGSEGGVCLLHTTQGELLRRFEVPQTTADRLRPCSVFNGVSAAVFSAGFGGSPMRVLASRHGYVIFQLGAAKIAVFTLNARLVAVTDLYRQVRFTFHYVKVTFKIRLAKVKFSFGGSC</sequence>
<name>A0A0R3TGK6_RODNA</name>
<organism evidence="3">
    <name type="scientific">Rodentolepis nana</name>
    <name type="common">Dwarf tapeworm</name>
    <name type="synonym">Hymenolepis nana</name>
    <dbReference type="NCBI Taxonomy" id="102285"/>
    <lineage>
        <taxon>Eukaryota</taxon>
        <taxon>Metazoa</taxon>
        <taxon>Spiralia</taxon>
        <taxon>Lophotrochozoa</taxon>
        <taxon>Platyhelminthes</taxon>
        <taxon>Cestoda</taxon>
        <taxon>Eucestoda</taxon>
        <taxon>Cyclophyllidea</taxon>
        <taxon>Hymenolepididae</taxon>
        <taxon>Rodentolepis</taxon>
    </lineage>
</organism>
<dbReference type="Proteomes" id="UP000278807">
    <property type="component" value="Unassembled WGS sequence"/>
</dbReference>
<dbReference type="GO" id="GO:0019901">
    <property type="term" value="F:protein kinase binding"/>
    <property type="evidence" value="ECO:0007669"/>
    <property type="project" value="TreeGrafter"/>
</dbReference>
<dbReference type="GO" id="GO:0016020">
    <property type="term" value="C:membrane"/>
    <property type="evidence" value="ECO:0007669"/>
    <property type="project" value="TreeGrafter"/>
</dbReference>
<dbReference type="PANTHER" id="PTHR13743">
    <property type="entry name" value="BEIGE/BEACH-RELATED"/>
    <property type="match status" value="1"/>
</dbReference>
<reference evidence="3" key="1">
    <citation type="submission" date="2017-02" db="UniProtKB">
        <authorList>
            <consortium name="WormBaseParasite"/>
        </authorList>
    </citation>
    <scope>IDENTIFICATION</scope>
</reference>
<reference evidence="1 2" key="2">
    <citation type="submission" date="2018-11" db="EMBL/GenBank/DDBJ databases">
        <authorList>
            <consortium name="Pathogen Informatics"/>
        </authorList>
    </citation>
    <scope>NUCLEOTIDE SEQUENCE [LARGE SCALE GENOMIC DNA]</scope>
</reference>
<dbReference type="InterPro" id="IPR015943">
    <property type="entry name" value="WD40/YVTN_repeat-like_dom_sf"/>
</dbReference>
<dbReference type="SUPFAM" id="SSF50978">
    <property type="entry name" value="WD40 repeat-like"/>
    <property type="match status" value="1"/>
</dbReference>
<dbReference type="InterPro" id="IPR050865">
    <property type="entry name" value="BEACH_Domain"/>
</dbReference>
<dbReference type="Gene3D" id="2.130.10.10">
    <property type="entry name" value="YVTN repeat-like/Quinoprotein amine dehydrogenase"/>
    <property type="match status" value="1"/>
</dbReference>
<dbReference type="GO" id="GO:0008104">
    <property type="term" value="P:intracellular protein localization"/>
    <property type="evidence" value="ECO:0007669"/>
    <property type="project" value="TreeGrafter"/>
</dbReference>
<dbReference type="GO" id="GO:0005829">
    <property type="term" value="C:cytosol"/>
    <property type="evidence" value="ECO:0007669"/>
    <property type="project" value="TreeGrafter"/>
</dbReference>
<dbReference type="WBParaSite" id="HNAJ_0000619701-mRNA-1">
    <property type="protein sequence ID" value="HNAJ_0000619701-mRNA-1"/>
    <property type="gene ID" value="HNAJ_0000619701"/>
</dbReference>
<dbReference type="EMBL" id="UZAE01006292">
    <property type="protein sequence ID" value="VDO02053.1"/>
    <property type="molecule type" value="Genomic_DNA"/>
</dbReference>
<dbReference type="STRING" id="102285.A0A0R3TGK6"/>
<evidence type="ECO:0000313" key="1">
    <source>
        <dbReference type="EMBL" id="VDO02053.1"/>
    </source>
</evidence>
<keyword evidence="2" id="KW-1185">Reference proteome</keyword>
<evidence type="ECO:0000313" key="3">
    <source>
        <dbReference type="WBParaSite" id="HNAJ_0000619701-mRNA-1"/>
    </source>
</evidence>
<dbReference type="InterPro" id="IPR036322">
    <property type="entry name" value="WD40_repeat_dom_sf"/>
</dbReference>
<dbReference type="OrthoDB" id="26681at2759"/>
<gene>
    <name evidence="1" type="ORF">HNAJ_LOCUS6193</name>
</gene>